<proteinExistence type="predicted"/>
<organism evidence="1 2">
    <name type="scientific">Amycolatopsis minnesotensis</name>
    <dbReference type="NCBI Taxonomy" id="337894"/>
    <lineage>
        <taxon>Bacteria</taxon>
        <taxon>Bacillati</taxon>
        <taxon>Actinomycetota</taxon>
        <taxon>Actinomycetes</taxon>
        <taxon>Pseudonocardiales</taxon>
        <taxon>Pseudonocardiaceae</taxon>
        <taxon>Amycolatopsis</taxon>
    </lineage>
</organism>
<dbReference type="Proteomes" id="UP001501116">
    <property type="component" value="Unassembled WGS sequence"/>
</dbReference>
<sequence length="85" mass="9227">MFHPHGDHNRSRRFAVSSFITALPRPGETSRPASAWHDLARALPWLFVVFFGALQHWTAAEVTGLIAMLTSAVAKPVPPRPAAAG</sequence>
<accession>A0ABN2SC41</accession>
<evidence type="ECO:0000313" key="1">
    <source>
        <dbReference type="EMBL" id="GAA1983108.1"/>
    </source>
</evidence>
<evidence type="ECO:0000313" key="2">
    <source>
        <dbReference type="Proteomes" id="UP001501116"/>
    </source>
</evidence>
<keyword evidence="2" id="KW-1185">Reference proteome</keyword>
<gene>
    <name evidence="1" type="ORF">GCM10009754_70230</name>
</gene>
<name>A0ABN2SC41_9PSEU</name>
<dbReference type="RefSeq" id="WP_344428987.1">
    <property type="nucleotide sequence ID" value="NZ_BAAANN010000038.1"/>
</dbReference>
<protein>
    <submittedName>
        <fullName evidence="1">Uncharacterized protein</fullName>
    </submittedName>
</protein>
<reference evidence="1 2" key="1">
    <citation type="journal article" date="2019" name="Int. J. Syst. Evol. Microbiol.">
        <title>The Global Catalogue of Microorganisms (GCM) 10K type strain sequencing project: providing services to taxonomists for standard genome sequencing and annotation.</title>
        <authorList>
            <consortium name="The Broad Institute Genomics Platform"/>
            <consortium name="The Broad Institute Genome Sequencing Center for Infectious Disease"/>
            <person name="Wu L."/>
            <person name="Ma J."/>
        </authorList>
    </citation>
    <scope>NUCLEOTIDE SEQUENCE [LARGE SCALE GENOMIC DNA]</scope>
    <source>
        <strain evidence="1 2">JCM 14545</strain>
    </source>
</reference>
<dbReference type="EMBL" id="BAAANN010000038">
    <property type="protein sequence ID" value="GAA1983108.1"/>
    <property type="molecule type" value="Genomic_DNA"/>
</dbReference>
<comment type="caution">
    <text evidence="1">The sequence shown here is derived from an EMBL/GenBank/DDBJ whole genome shotgun (WGS) entry which is preliminary data.</text>
</comment>